<accession>A0A0H3L3N0</accession>
<comment type="similarity">
    <text evidence="12">Belongs to the ArnF family.</text>
</comment>
<keyword evidence="3 12" id="KW-1003">Cell membrane</keyword>
<evidence type="ECO:0000256" key="7">
    <source>
        <dbReference type="ARBA" id="ARBA00022692"/>
    </source>
</evidence>
<dbReference type="GO" id="GO:1901505">
    <property type="term" value="F:carbohydrate derivative transmembrane transporter activity"/>
    <property type="evidence" value="ECO:0007669"/>
    <property type="project" value="InterPro"/>
</dbReference>
<keyword evidence="6 12" id="KW-0441">Lipid A biosynthesis</keyword>
<keyword evidence="10 12" id="KW-0443">Lipid metabolism</keyword>
<keyword evidence="13" id="KW-0614">Plasmid</keyword>
<dbReference type="EMBL" id="AP012033">
    <property type="protein sequence ID" value="BAK13869.1"/>
    <property type="molecule type" value="Genomic_DNA"/>
</dbReference>
<dbReference type="KEGG" id="paj:PAJ_p0001"/>
<dbReference type="InterPro" id="IPR037185">
    <property type="entry name" value="EmrE-like"/>
</dbReference>
<dbReference type="NCBIfam" id="NF002816">
    <property type="entry name" value="PRK02971.1-2"/>
    <property type="match status" value="1"/>
</dbReference>
<dbReference type="Proteomes" id="UP000006690">
    <property type="component" value="Plasmid pEA320"/>
</dbReference>
<evidence type="ECO:0000256" key="11">
    <source>
        <dbReference type="ARBA" id="ARBA00023136"/>
    </source>
</evidence>
<dbReference type="PANTHER" id="PTHR30561:SF9">
    <property type="entry name" value="4-AMINO-4-DEOXY-L-ARABINOSE-PHOSPHOUNDECAPRENOL FLIPPASE SUBUNIT ARNF-RELATED"/>
    <property type="match status" value="1"/>
</dbReference>
<keyword evidence="7 12" id="KW-0812">Transmembrane</keyword>
<feature type="transmembrane region" description="Helical" evidence="12">
    <location>
        <begin position="59"/>
        <end position="83"/>
    </location>
</feature>
<evidence type="ECO:0000256" key="1">
    <source>
        <dbReference type="ARBA" id="ARBA00004651"/>
    </source>
</evidence>
<evidence type="ECO:0000256" key="5">
    <source>
        <dbReference type="ARBA" id="ARBA00022519"/>
    </source>
</evidence>
<gene>
    <name evidence="13" type="primary">yfbJ</name>
    <name evidence="12" type="synonym">arnF</name>
    <name evidence="13" type="ORF">PAJ_p0001</name>
</gene>
<dbReference type="UniPathway" id="UPA00030"/>
<dbReference type="PATRIC" id="fig|932677.3.peg.4372"/>
<dbReference type="HAMAP" id="MF_00538">
    <property type="entry name" value="Flippase_ArnF"/>
    <property type="match status" value="1"/>
</dbReference>
<geneLocation type="plasmid" evidence="13 14">
    <name>pEA320</name>
</geneLocation>
<feature type="transmembrane region" description="Helical" evidence="12">
    <location>
        <begin position="95"/>
        <end position="113"/>
    </location>
</feature>
<feature type="transmembrane region" description="Helical" evidence="12">
    <location>
        <begin position="119"/>
        <end position="137"/>
    </location>
</feature>
<comment type="subcellular location">
    <subcellularLocation>
        <location evidence="12">Cell inner membrane</location>
        <topology evidence="12">Multi-pass membrane protein</topology>
    </subcellularLocation>
    <subcellularLocation>
        <location evidence="1">Cell membrane</location>
        <topology evidence="1">Multi-pass membrane protein</topology>
    </subcellularLocation>
</comment>
<evidence type="ECO:0000313" key="13">
    <source>
        <dbReference type="EMBL" id="BAK13869.1"/>
    </source>
</evidence>
<name>A0A0H3L3N0_PANAA</name>
<evidence type="ECO:0000256" key="10">
    <source>
        <dbReference type="ARBA" id="ARBA00023098"/>
    </source>
</evidence>
<dbReference type="GO" id="GO:0009245">
    <property type="term" value="P:lipid A biosynthetic process"/>
    <property type="evidence" value="ECO:0007669"/>
    <property type="project" value="UniProtKB-UniRule"/>
</dbReference>
<dbReference type="PANTHER" id="PTHR30561">
    <property type="entry name" value="SMR FAMILY PROTON-DEPENDENT DRUG EFFLUX TRANSPORTER SUGE"/>
    <property type="match status" value="1"/>
</dbReference>
<dbReference type="GO" id="GO:0009103">
    <property type="term" value="P:lipopolysaccharide biosynthetic process"/>
    <property type="evidence" value="ECO:0007669"/>
    <property type="project" value="UniProtKB-UniRule"/>
</dbReference>
<evidence type="ECO:0000256" key="8">
    <source>
        <dbReference type="ARBA" id="ARBA00022985"/>
    </source>
</evidence>
<keyword evidence="9 12" id="KW-1133">Transmembrane helix</keyword>
<evidence type="ECO:0000313" key="14">
    <source>
        <dbReference type="Proteomes" id="UP000006690"/>
    </source>
</evidence>
<dbReference type="SUPFAM" id="SSF103481">
    <property type="entry name" value="Multidrug resistance efflux transporter EmrE"/>
    <property type="match status" value="1"/>
</dbReference>
<dbReference type="AlphaFoldDB" id="A0A0H3L3N0"/>
<dbReference type="GO" id="GO:0005886">
    <property type="term" value="C:plasma membrane"/>
    <property type="evidence" value="ECO:0007669"/>
    <property type="project" value="UniProtKB-SubCell"/>
</dbReference>
<protein>
    <recommendedName>
        <fullName evidence="12">Probable 4-amino-4-deoxy-L-arabinose-phosphoundecaprenol flippase subunit ArnF</fullName>
        <shortName evidence="12">L-Ara4N-phosphoundecaprenol flippase subunit ArnF</shortName>
    </recommendedName>
    <alternativeName>
        <fullName evidence="12">Undecaprenyl phosphate-aminoarabinose flippase subunit ArnF</fullName>
    </alternativeName>
</protein>
<comment type="pathway">
    <text evidence="12">Bacterial outer membrane biogenesis; lipopolysaccharide biosynthesis.</text>
</comment>
<dbReference type="eggNOG" id="COG2076">
    <property type="taxonomic scope" value="Bacteria"/>
</dbReference>
<feature type="transmembrane region" description="Helical" evidence="12">
    <location>
        <begin position="21"/>
        <end position="39"/>
    </location>
</feature>
<keyword evidence="5 12" id="KW-0997">Cell inner membrane</keyword>
<evidence type="ECO:0000256" key="3">
    <source>
        <dbReference type="ARBA" id="ARBA00022475"/>
    </source>
</evidence>
<comment type="function">
    <text evidence="12">Translocates 4-amino-4-deoxy-L-arabinose-phosphoundecaprenol (alpha-L-Ara4N-phosphoundecaprenol) from the cytoplasmic to the periplasmic side of the inner membrane.</text>
</comment>
<keyword evidence="8 12" id="KW-0448">Lipopolysaccharide biosynthesis</keyword>
<keyword evidence="11 12" id="KW-0472">Membrane</keyword>
<evidence type="ECO:0000256" key="2">
    <source>
        <dbReference type="ARBA" id="ARBA00022448"/>
    </source>
</evidence>
<proteinExistence type="inferred from homology"/>
<keyword evidence="4 12" id="KW-0444">Lipid biosynthesis</keyword>
<dbReference type="InterPro" id="IPR000390">
    <property type="entry name" value="Small_drug/metabolite_transptr"/>
</dbReference>
<keyword evidence="2 12" id="KW-0813">Transport</keyword>
<evidence type="ECO:0000256" key="6">
    <source>
        <dbReference type="ARBA" id="ARBA00022556"/>
    </source>
</evidence>
<sequence>MDGHRTDCGGRGHHRELRMRGYLLALCSVLLVTLAQLMLRWAMHQLPALPMLITQYALYWLPLLVLCGGLTAYACSMVSWFLALRHLPLSRAYPLLSISYVLVWLLAISLPLFAEPFHAGAMAGVFLILVGLLCLCVKPGKTS</sequence>
<comment type="subunit">
    <text evidence="12">Heterodimer of ArnE and ArnF.</text>
</comment>
<evidence type="ECO:0000256" key="9">
    <source>
        <dbReference type="ARBA" id="ARBA00022989"/>
    </source>
</evidence>
<organism evidence="13 14">
    <name type="scientific">Pantoea ananatis (strain AJ13355)</name>
    <dbReference type="NCBI Taxonomy" id="932677"/>
    <lineage>
        <taxon>Bacteria</taxon>
        <taxon>Pseudomonadati</taxon>
        <taxon>Pseudomonadota</taxon>
        <taxon>Gammaproteobacteria</taxon>
        <taxon>Enterobacterales</taxon>
        <taxon>Erwiniaceae</taxon>
        <taxon>Pantoea</taxon>
    </lineage>
</organism>
<evidence type="ECO:0000256" key="4">
    <source>
        <dbReference type="ARBA" id="ARBA00022516"/>
    </source>
</evidence>
<evidence type="ECO:0000256" key="12">
    <source>
        <dbReference type="HAMAP-Rule" id="MF_00538"/>
    </source>
</evidence>
<dbReference type="Gene3D" id="1.10.3730.20">
    <property type="match status" value="1"/>
</dbReference>
<dbReference type="InterPro" id="IPR022832">
    <property type="entry name" value="Flippase_ArnF"/>
</dbReference>
<reference evidence="14" key="1">
    <citation type="journal article" date="2012" name="Appl. Microbiol. Biotechnol.">
        <title>The complete genome sequence of Pantoea ananatis AJ13355, an organism with great biotechnological potential.</title>
        <authorList>
            <person name="Hara Y."/>
            <person name="Kadotani N."/>
            <person name="Izui H."/>
            <person name="Katashkina J.I."/>
            <person name="Kuvaeva T.M."/>
            <person name="Andreeva I.G."/>
            <person name="Golubeva L.I."/>
            <person name="Malko D.B."/>
            <person name="Makeev V.J."/>
            <person name="Mashko S.V."/>
            <person name="Kozlov Y.I."/>
        </authorList>
    </citation>
    <scope>NUCLEOTIDE SEQUENCE [LARGE SCALE GENOMIC DNA]</scope>
    <source>
        <strain evidence="14">AJ13355</strain>
        <plasmid evidence="14">Plasmid pEA320</plasmid>
    </source>
</reference>
<dbReference type="HOGENOM" id="CLU_131462_1_0_6"/>